<proteinExistence type="predicted"/>
<feature type="transmembrane region" description="Helical" evidence="2">
    <location>
        <begin position="6"/>
        <end position="28"/>
    </location>
</feature>
<keyword evidence="2" id="KW-0472">Membrane</keyword>
<gene>
    <name evidence="3" type="ORF">SCAL_000619</name>
</gene>
<dbReference type="AlphaFoldDB" id="A0A1F2P9C3"/>
<accession>A0A1F2P9C3</accession>
<feature type="coiled-coil region" evidence="1">
    <location>
        <begin position="95"/>
        <end position="122"/>
    </location>
</feature>
<comment type="caution">
    <text evidence="3">The sequence shown here is derived from an EMBL/GenBank/DDBJ whole genome shotgun (WGS) entry which is preliminary data.</text>
</comment>
<evidence type="ECO:0000313" key="3">
    <source>
        <dbReference type="EMBL" id="OFV67979.1"/>
    </source>
</evidence>
<feature type="transmembrane region" description="Helical" evidence="2">
    <location>
        <begin position="40"/>
        <end position="61"/>
    </location>
</feature>
<evidence type="ECO:0000256" key="1">
    <source>
        <dbReference type="SAM" id="Coils"/>
    </source>
</evidence>
<keyword evidence="1" id="KW-0175">Coiled coil</keyword>
<organism evidence="3 4">
    <name type="scientific">Candidatus Syntropharchaeum caldarium</name>
    <dbReference type="NCBI Taxonomy" id="1838285"/>
    <lineage>
        <taxon>Archaea</taxon>
        <taxon>Methanobacteriati</taxon>
        <taxon>Methanobacteriota</taxon>
        <taxon>Stenosarchaea group</taxon>
        <taxon>Methanomicrobia</taxon>
        <taxon>Methanosarcinales</taxon>
        <taxon>ANME-2 cluster</taxon>
        <taxon>Candidatus Syntropharchaeum</taxon>
    </lineage>
</organism>
<feature type="transmembrane region" description="Helical" evidence="2">
    <location>
        <begin position="73"/>
        <end position="93"/>
    </location>
</feature>
<evidence type="ECO:0000313" key="4">
    <source>
        <dbReference type="Proteomes" id="UP000186940"/>
    </source>
</evidence>
<evidence type="ECO:0000256" key="2">
    <source>
        <dbReference type="SAM" id="Phobius"/>
    </source>
</evidence>
<keyword evidence="2" id="KW-1133">Transmembrane helix</keyword>
<sequence length="122" mass="13307">MSNIIEWYIAVIVAFPTILMLADAYIGYKKGGSALKGISGFRRAIIALTVILILGIAVFHLLVNDTDSNSRAVVNNILSMLAGLVSAIAGFYFGGRFTEKRAEDAERRAKGVEERARKAEEE</sequence>
<keyword evidence="4" id="KW-1185">Reference proteome</keyword>
<keyword evidence="2" id="KW-0812">Transmembrane</keyword>
<reference evidence="3" key="1">
    <citation type="submission" date="2016-05" db="EMBL/GenBank/DDBJ databases">
        <title>Microbial consortia oxidize butane by reversing methanogenesis.</title>
        <authorList>
            <person name="Laso-Perez R."/>
            <person name="Richter M."/>
            <person name="Wegener G."/>
            <person name="Musat F."/>
        </authorList>
    </citation>
    <scope>NUCLEOTIDE SEQUENCE [LARGE SCALE GENOMIC DNA]</scope>
    <source>
        <strain evidence="3">BOX2</strain>
    </source>
</reference>
<name>A0A1F2P9C3_9EURY</name>
<dbReference type="STRING" id="1838285.SCAL_000619"/>
<dbReference type="EMBL" id="LYOS01000002">
    <property type="protein sequence ID" value="OFV67979.1"/>
    <property type="molecule type" value="Genomic_DNA"/>
</dbReference>
<protein>
    <submittedName>
        <fullName evidence="3">Membrane protein</fullName>
    </submittedName>
</protein>
<dbReference type="Proteomes" id="UP000186940">
    <property type="component" value="Unassembled WGS sequence"/>
</dbReference>